<evidence type="ECO:0000256" key="1">
    <source>
        <dbReference type="SAM" id="SignalP"/>
    </source>
</evidence>
<accession>A0ABD4T224</accession>
<dbReference type="Proteomes" id="UP000031561">
    <property type="component" value="Unassembled WGS sequence"/>
</dbReference>
<organism evidence="3 4">
    <name type="scientific">Lyngbya confervoides BDU141951</name>
    <dbReference type="NCBI Taxonomy" id="1574623"/>
    <lineage>
        <taxon>Bacteria</taxon>
        <taxon>Bacillati</taxon>
        <taxon>Cyanobacteriota</taxon>
        <taxon>Cyanophyceae</taxon>
        <taxon>Oscillatoriophycideae</taxon>
        <taxon>Oscillatoriales</taxon>
        <taxon>Microcoleaceae</taxon>
        <taxon>Lyngbya</taxon>
    </lineage>
</organism>
<dbReference type="GO" id="GO:0016787">
    <property type="term" value="F:hydrolase activity"/>
    <property type="evidence" value="ECO:0007669"/>
    <property type="project" value="UniProtKB-KW"/>
</dbReference>
<keyword evidence="1" id="KW-0732">Signal</keyword>
<comment type="caution">
    <text evidence="3">The sequence shown here is derived from an EMBL/GenBank/DDBJ whole genome shotgun (WGS) entry which is preliminary data.</text>
</comment>
<name>A0ABD4T224_9CYAN</name>
<protein>
    <submittedName>
        <fullName evidence="3">Alpha/beta hydrolase</fullName>
    </submittedName>
</protein>
<evidence type="ECO:0000313" key="3">
    <source>
        <dbReference type="EMBL" id="MCM1982483.1"/>
    </source>
</evidence>
<gene>
    <name evidence="3" type="ORF">QQ91_0006555</name>
</gene>
<evidence type="ECO:0000259" key="2">
    <source>
        <dbReference type="Pfam" id="PF07176"/>
    </source>
</evidence>
<dbReference type="EMBL" id="JTHE03000041">
    <property type="protein sequence ID" value="MCM1982483.1"/>
    <property type="molecule type" value="Genomic_DNA"/>
</dbReference>
<dbReference type="InterPro" id="IPR010802">
    <property type="entry name" value="DUF1400"/>
</dbReference>
<feature type="domain" description="DUF1400" evidence="2">
    <location>
        <begin position="35"/>
        <end position="159"/>
    </location>
</feature>
<reference evidence="3 4" key="1">
    <citation type="journal article" date="2015" name="Genome Announc.">
        <title>Draft Genome Sequence of Filamentous Marine Cyanobacterium Lyngbya confervoides Strain BDU141951.</title>
        <authorList>
            <person name="Chandrababunaidu M.M."/>
            <person name="Sen D."/>
            <person name="Tripathy S."/>
        </authorList>
    </citation>
    <scope>NUCLEOTIDE SEQUENCE [LARGE SCALE GENOMIC DNA]</scope>
    <source>
        <strain evidence="3 4">BDU141951</strain>
    </source>
</reference>
<proteinExistence type="predicted"/>
<feature type="signal peptide" evidence="1">
    <location>
        <begin position="1"/>
        <end position="35"/>
    </location>
</feature>
<keyword evidence="4" id="KW-1185">Reference proteome</keyword>
<dbReference type="Pfam" id="PF07176">
    <property type="entry name" value="DUF1400"/>
    <property type="match status" value="1"/>
</dbReference>
<sequence>MANHGNFRKTGRTSRKAAWVALLGIFLGWSAPAMAAETIVMKYGPIRRSLPIQDLRTLADTGKPSRQLNTYLRLAKQSPESLRAKLTDPMNVNVLTLDSGLNSIPGNLILDEAGKYISPPQEQGRREALRSALVLSAAGDNQVTLVEILENYPTPVVEVEVDRAVATYRQIDGVLNRQRAISPLFDLLQRGVRSFLK</sequence>
<keyword evidence="3" id="KW-0378">Hydrolase</keyword>
<evidence type="ECO:0000313" key="4">
    <source>
        <dbReference type="Proteomes" id="UP000031561"/>
    </source>
</evidence>
<feature type="chain" id="PRO_5044875573" evidence="1">
    <location>
        <begin position="36"/>
        <end position="197"/>
    </location>
</feature>
<dbReference type="RefSeq" id="WP_166281263.1">
    <property type="nucleotide sequence ID" value="NZ_JTHE03000041.1"/>
</dbReference>
<dbReference type="AlphaFoldDB" id="A0ABD4T224"/>